<keyword evidence="2" id="KW-1185">Reference proteome</keyword>
<dbReference type="RefSeq" id="WP_074884105.1">
    <property type="nucleotide sequence ID" value="NZ_FORC01000002.1"/>
</dbReference>
<dbReference type="EMBL" id="FORC01000002">
    <property type="protein sequence ID" value="SFI72843.1"/>
    <property type="molecule type" value="Genomic_DNA"/>
</dbReference>
<evidence type="ECO:0008006" key="3">
    <source>
        <dbReference type="Google" id="ProtNLM"/>
    </source>
</evidence>
<sequence>MKSLTAVLITSALLTGCMTLSGTYQLSLQDANGQPLPQNIKMTAQGSGIYSARNAMCSVHPHATVIIRDLESGEELKSESPYKC</sequence>
<dbReference type="PROSITE" id="PS51257">
    <property type="entry name" value="PROKAR_LIPOPROTEIN"/>
    <property type="match status" value="1"/>
</dbReference>
<evidence type="ECO:0000313" key="1">
    <source>
        <dbReference type="EMBL" id="SFI72843.1"/>
    </source>
</evidence>
<dbReference type="OrthoDB" id="8612762at2"/>
<dbReference type="Proteomes" id="UP000183018">
    <property type="component" value="Unassembled WGS sequence"/>
</dbReference>
<organism evidence="1 2">
    <name type="scientific">Phytopseudomonas argentinensis</name>
    <dbReference type="NCBI Taxonomy" id="289370"/>
    <lineage>
        <taxon>Bacteria</taxon>
        <taxon>Pseudomonadati</taxon>
        <taxon>Pseudomonadota</taxon>
        <taxon>Gammaproteobacteria</taxon>
        <taxon>Pseudomonadales</taxon>
        <taxon>Pseudomonadaceae</taxon>
        <taxon>Phytopseudomonas</taxon>
    </lineage>
</organism>
<reference evidence="2" key="1">
    <citation type="submission" date="2016-10" db="EMBL/GenBank/DDBJ databases">
        <authorList>
            <person name="Varghese N."/>
            <person name="Submissions S."/>
        </authorList>
    </citation>
    <scope>NUCLEOTIDE SEQUENCE [LARGE SCALE GENOMIC DNA]</scope>
    <source>
        <strain evidence="2">LMG 22563</strain>
    </source>
</reference>
<protein>
    <recommendedName>
        <fullName evidence="3">Lipoprotein</fullName>
    </recommendedName>
</protein>
<proteinExistence type="predicted"/>
<dbReference type="AlphaFoldDB" id="A0A1I3KK30"/>
<evidence type="ECO:0000313" key="2">
    <source>
        <dbReference type="Proteomes" id="UP000183018"/>
    </source>
</evidence>
<accession>A0A1I3KK30</accession>
<name>A0A1I3KK30_9GAMM</name>
<gene>
    <name evidence="1" type="ORF">SAMN05216602_2555</name>
</gene>